<dbReference type="STRING" id="1507870.A0A1V8T8Y6"/>
<organism evidence="2 3">
    <name type="scientific">Cryoendolithus antarcticus</name>
    <dbReference type="NCBI Taxonomy" id="1507870"/>
    <lineage>
        <taxon>Eukaryota</taxon>
        <taxon>Fungi</taxon>
        <taxon>Dikarya</taxon>
        <taxon>Ascomycota</taxon>
        <taxon>Pezizomycotina</taxon>
        <taxon>Dothideomycetes</taxon>
        <taxon>Dothideomycetidae</taxon>
        <taxon>Cladosporiales</taxon>
        <taxon>Cladosporiaceae</taxon>
        <taxon>Cryoendolithus</taxon>
    </lineage>
</organism>
<feature type="compositionally biased region" description="Pro residues" evidence="1">
    <location>
        <begin position="302"/>
        <end position="314"/>
    </location>
</feature>
<comment type="caution">
    <text evidence="2">The sequence shown here is derived from an EMBL/GenBank/DDBJ whole genome shotgun (WGS) entry which is preliminary data.</text>
</comment>
<keyword evidence="3" id="KW-1185">Reference proteome</keyword>
<gene>
    <name evidence="2" type="ORF">B0A48_07349</name>
</gene>
<feature type="region of interest" description="Disordered" evidence="1">
    <location>
        <begin position="166"/>
        <end position="255"/>
    </location>
</feature>
<evidence type="ECO:0000313" key="3">
    <source>
        <dbReference type="Proteomes" id="UP000192596"/>
    </source>
</evidence>
<evidence type="ECO:0000256" key="1">
    <source>
        <dbReference type="SAM" id="MobiDB-lite"/>
    </source>
</evidence>
<feature type="compositionally biased region" description="Basic and acidic residues" evidence="1">
    <location>
        <begin position="452"/>
        <end position="467"/>
    </location>
</feature>
<feature type="region of interest" description="Disordered" evidence="1">
    <location>
        <begin position="276"/>
        <end position="488"/>
    </location>
</feature>
<dbReference type="InParanoid" id="A0A1V8T8Y6"/>
<dbReference type="Proteomes" id="UP000192596">
    <property type="component" value="Unassembled WGS sequence"/>
</dbReference>
<dbReference type="AlphaFoldDB" id="A0A1V8T8Y6"/>
<sequence>MAFAKLTIFRWSAAHPPSPYDTGRPPGAPVGSGRRRLPRPQEQELRNAAVPFGQHYEEYDSQDDYEQGAYLDADGYPIDGHTGGFAGDELHFTGYDLGQHRYGSHPDAYAIADDEYHQRSIEQSGRDAALAQAAYDRIARARAQGTTNVSLSLEEMEVLERRRGIQQPAPVPPPLQVASPPATPKKAVRGKANSRENSSSSLSSLKGRKKLSTGLFGPSTPPSAMSNSKAKVKRTTSAERTPVVSPAAQPPGVMIPGPNGVPIYAPYAYYPQHSPEAIRAQPVHGRTRARSTSQHTRRDSTPPEPVYAPYPPRYYPVHPSMRPPSSGSPHSARDQEEADYYLPPPLPPQSRVRSASNAQYAHPEPYYPGPVDPSSPAAQGQRRHFSGPADVSYATLRRVPPASSPLASRPGVAGIGMHYSDPALGTPGRKGSGLSREMESGSSGSEEQGVPVRREEDGRVRESEREVTAGGSKTVVKGNEARRRKARR</sequence>
<accession>A0A1V8T8Y6</accession>
<proteinExistence type="predicted"/>
<protein>
    <submittedName>
        <fullName evidence="2">Uncharacterized protein</fullName>
    </submittedName>
</protein>
<reference evidence="3" key="1">
    <citation type="submission" date="2017-03" db="EMBL/GenBank/DDBJ databases">
        <title>Genomes of endolithic fungi from Antarctica.</title>
        <authorList>
            <person name="Coleine C."/>
            <person name="Masonjones S."/>
            <person name="Stajich J.E."/>
        </authorList>
    </citation>
    <scope>NUCLEOTIDE SEQUENCE [LARGE SCALE GENOMIC DNA]</scope>
    <source>
        <strain evidence="3">CCFEE 5527</strain>
    </source>
</reference>
<evidence type="ECO:0000313" key="2">
    <source>
        <dbReference type="EMBL" id="OQO07652.1"/>
    </source>
</evidence>
<feature type="compositionally biased region" description="Low complexity" evidence="1">
    <location>
        <begin position="432"/>
        <end position="447"/>
    </location>
</feature>
<dbReference type="OrthoDB" id="63113at2759"/>
<dbReference type="EMBL" id="NAJO01000014">
    <property type="protein sequence ID" value="OQO07652.1"/>
    <property type="molecule type" value="Genomic_DNA"/>
</dbReference>
<name>A0A1V8T8Y6_9PEZI</name>
<feature type="region of interest" description="Disordered" evidence="1">
    <location>
        <begin position="13"/>
        <end position="47"/>
    </location>
</feature>